<accession>A0A9R0DXI6</accession>
<protein>
    <submittedName>
        <fullName evidence="2">Uncharacterized protein LOC126911465</fullName>
    </submittedName>
</protein>
<dbReference type="AlphaFoldDB" id="A0A9R0DXI6"/>
<gene>
    <name evidence="2" type="primary">LOC126911465</name>
</gene>
<dbReference type="RefSeq" id="XP_050554611.1">
    <property type="nucleotide sequence ID" value="XM_050698654.1"/>
</dbReference>
<keyword evidence="1" id="KW-1185">Reference proteome</keyword>
<dbReference type="OrthoDB" id="8015698at2759"/>
<evidence type="ECO:0000313" key="2">
    <source>
        <dbReference type="RefSeq" id="XP_050554611.1"/>
    </source>
</evidence>
<dbReference type="GeneID" id="126911465"/>
<proteinExistence type="predicted"/>
<reference evidence="2" key="1">
    <citation type="submission" date="2025-08" db="UniProtKB">
        <authorList>
            <consortium name="RefSeq"/>
        </authorList>
    </citation>
    <scope>IDENTIFICATION</scope>
    <source>
        <tissue evidence="2">Whole larval tissue</tissue>
    </source>
</reference>
<dbReference type="Proteomes" id="UP000829999">
    <property type="component" value="Chromosome 15"/>
</dbReference>
<sequence>MTLYWDRSIITDRTIVANKPDIVVIDRQARRTMIIDITIPHDENLVKAEKDKQIKYLDLAHEVVDMWNVDSAIVVLIVVSVNGLIPNSLDNHLRRLGLGGWIKGLMQKAVLLETACIVRRFLSLEP</sequence>
<organism evidence="1 2">
    <name type="scientific">Spodoptera frugiperda</name>
    <name type="common">Fall armyworm</name>
    <dbReference type="NCBI Taxonomy" id="7108"/>
    <lineage>
        <taxon>Eukaryota</taxon>
        <taxon>Metazoa</taxon>
        <taxon>Ecdysozoa</taxon>
        <taxon>Arthropoda</taxon>
        <taxon>Hexapoda</taxon>
        <taxon>Insecta</taxon>
        <taxon>Pterygota</taxon>
        <taxon>Neoptera</taxon>
        <taxon>Endopterygota</taxon>
        <taxon>Lepidoptera</taxon>
        <taxon>Glossata</taxon>
        <taxon>Ditrysia</taxon>
        <taxon>Noctuoidea</taxon>
        <taxon>Noctuidae</taxon>
        <taxon>Amphipyrinae</taxon>
        <taxon>Spodoptera</taxon>
    </lineage>
</organism>
<name>A0A9R0DXI6_SPOFR</name>
<evidence type="ECO:0000313" key="1">
    <source>
        <dbReference type="Proteomes" id="UP000829999"/>
    </source>
</evidence>